<protein>
    <submittedName>
        <fullName evidence="2">Uncharacterized protein</fullName>
    </submittedName>
</protein>
<accession>A0A0V0YWX8</accession>
<evidence type="ECO:0000313" key="3">
    <source>
        <dbReference type="Proteomes" id="UP000054783"/>
    </source>
</evidence>
<proteinExistence type="predicted"/>
<evidence type="ECO:0000313" key="2">
    <source>
        <dbReference type="EMBL" id="KRY04721.1"/>
    </source>
</evidence>
<gene>
    <name evidence="2" type="ORF">T12_14928</name>
</gene>
<evidence type="ECO:0000256" key="1">
    <source>
        <dbReference type="SAM" id="MobiDB-lite"/>
    </source>
</evidence>
<feature type="region of interest" description="Disordered" evidence="1">
    <location>
        <begin position="16"/>
        <end position="72"/>
    </location>
</feature>
<dbReference type="EMBL" id="JYDQ01001754">
    <property type="protein sequence ID" value="KRY04721.1"/>
    <property type="molecule type" value="Genomic_DNA"/>
</dbReference>
<reference evidence="2 3" key="1">
    <citation type="submission" date="2015-01" db="EMBL/GenBank/DDBJ databases">
        <title>Evolution of Trichinella species and genotypes.</title>
        <authorList>
            <person name="Korhonen P.K."/>
            <person name="Edoardo P."/>
            <person name="Giuseppe L.R."/>
            <person name="Gasser R.B."/>
        </authorList>
    </citation>
    <scope>NUCLEOTIDE SEQUENCE [LARGE SCALE GENOMIC DNA]</scope>
    <source>
        <strain evidence="2">ISS2496</strain>
    </source>
</reference>
<dbReference type="Proteomes" id="UP000054783">
    <property type="component" value="Unassembled WGS sequence"/>
</dbReference>
<dbReference type="AlphaFoldDB" id="A0A0V0YWX8"/>
<sequence length="72" mass="7669">MSTLIAASTFLPTRYCRRPSHPPGVYGVRPPGPDPIPARLARHRDVVGMGCSDPRSSSASDKSRTPESAPVP</sequence>
<comment type="caution">
    <text evidence="2">The sequence shown here is derived from an EMBL/GenBank/DDBJ whole genome shotgun (WGS) entry which is preliminary data.</text>
</comment>
<organism evidence="2 3">
    <name type="scientific">Trichinella patagoniensis</name>
    <dbReference type="NCBI Taxonomy" id="990121"/>
    <lineage>
        <taxon>Eukaryota</taxon>
        <taxon>Metazoa</taxon>
        <taxon>Ecdysozoa</taxon>
        <taxon>Nematoda</taxon>
        <taxon>Enoplea</taxon>
        <taxon>Dorylaimia</taxon>
        <taxon>Trichinellida</taxon>
        <taxon>Trichinellidae</taxon>
        <taxon>Trichinella</taxon>
    </lineage>
</organism>
<keyword evidence="3" id="KW-1185">Reference proteome</keyword>
<name>A0A0V0YWX8_9BILA</name>